<dbReference type="InterPro" id="IPR015068">
    <property type="entry name" value="DUF1877"/>
</dbReference>
<evidence type="ECO:0000313" key="1">
    <source>
        <dbReference type="EMBL" id="AWX56152.1"/>
    </source>
</evidence>
<organism evidence="1 2">
    <name type="scientific">Brevibacillus brevis</name>
    <name type="common">Bacillus brevis</name>
    <dbReference type="NCBI Taxonomy" id="1393"/>
    <lineage>
        <taxon>Bacteria</taxon>
        <taxon>Bacillati</taxon>
        <taxon>Bacillota</taxon>
        <taxon>Bacilli</taxon>
        <taxon>Bacillales</taxon>
        <taxon>Paenibacillaceae</taxon>
        <taxon>Brevibacillus</taxon>
    </lineage>
</organism>
<dbReference type="AlphaFoldDB" id="A0A2Z4MI13"/>
<dbReference type="Gene3D" id="3.40.1760.10">
    <property type="entry name" value="YfbM-like super family"/>
    <property type="match status" value="1"/>
</dbReference>
<reference evidence="1 2" key="1">
    <citation type="journal article" date="2015" name="Genome Announc.">
        <title>Draft Genome Sequence of Brevibacillus brevis DZQ7, a Plant Growth-Promoting Rhizobacterium with Broad-Spectrum Antimicrobial Activity.</title>
        <authorList>
            <person name="Hou Q."/>
            <person name="Wang C."/>
            <person name="Hou X."/>
            <person name="Xia Z."/>
            <person name="Ye J."/>
            <person name="Liu K."/>
            <person name="Liu H."/>
            <person name="Wang J."/>
            <person name="Guo H."/>
            <person name="Yu X."/>
            <person name="Yang Y."/>
            <person name="Du B."/>
            <person name="Ding Y."/>
        </authorList>
    </citation>
    <scope>NUCLEOTIDE SEQUENCE [LARGE SCALE GENOMIC DNA]</scope>
    <source>
        <strain evidence="1 2">DZQ7</strain>
    </source>
</reference>
<dbReference type="Pfam" id="PF08974">
    <property type="entry name" value="DUF1877"/>
    <property type="match status" value="1"/>
</dbReference>
<dbReference type="EMBL" id="CP030117">
    <property type="protein sequence ID" value="AWX56152.1"/>
    <property type="molecule type" value="Genomic_DNA"/>
</dbReference>
<name>A0A2Z4MI13_BREBE</name>
<dbReference type="RefSeq" id="WP_048032853.1">
    <property type="nucleotide sequence ID" value="NZ_CP030117.1"/>
</dbReference>
<proteinExistence type="predicted"/>
<dbReference type="InterPro" id="IPR035944">
    <property type="entry name" value="YfbM-like_sf"/>
</dbReference>
<protein>
    <submittedName>
        <fullName evidence="1">DUF1877 family protein</fullName>
    </submittedName>
</protein>
<dbReference type="SUPFAM" id="SSF111069">
    <property type="entry name" value="Hypothetical protein yfbM"/>
    <property type="match status" value="1"/>
</dbReference>
<accession>A0A2Z4MI13</accession>
<dbReference type="Proteomes" id="UP000036061">
    <property type="component" value="Chromosome"/>
</dbReference>
<evidence type="ECO:0000313" key="2">
    <source>
        <dbReference type="Proteomes" id="UP000036061"/>
    </source>
</evidence>
<sequence>MGMCGNYMIANDEMIDSWIAGTIDLYEVEPKKEDVLDIDKTWQAIPYTLCGELMDGEPPFCYVVPLLTDQTVEFGEFGAFYLHSEQVKVAYEAIANMSESALKEKYHFPTLVENDVYPLHEEDEAEGFFAYMYHHFQSIQAFFKRAVEQEKGLIFHIS</sequence>
<gene>
    <name evidence="1" type="ORF">AB432_014370</name>
</gene>